<evidence type="ECO:0000313" key="1">
    <source>
        <dbReference type="EMBL" id="QEN09888.1"/>
    </source>
</evidence>
<dbReference type="Pfam" id="PF07308">
    <property type="entry name" value="DUF1456"/>
    <property type="match status" value="2"/>
</dbReference>
<reference evidence="1 2" key="1">
    <citation type="submission" date="2019-02" db="EMBL/GenBank/DDBJ databases">
        <title>Complete Genome Sequence and Methylome Analysis of free living Spirochaetas.</title>
        <authorList>
            <person name="Fomenkov A."/>
            <person name="Dubinina G."/>
            <person name="Leshcheva N."/>
            <person name="Mikheeva N."/>
            <person name="Grabovich M."/>
            <person name="Vincze T."/>
            <person name="Roberts R.J."/>
        </authorList>
    </citation>
    <scope>NUCLEOTIDE SEQUENCE [LARGE SCALE GENOMIC DNA]</scope>
    <source>
        <strain evidence="1 2">K2</strain>
    </source>
</reference>
<dbReference type="Proteomes" id="UP000324209">
    <property type="component" value="Chromosome"/>
</dbReference>
<dbReference type="PANTHER" id="PTHR37805">
    <property type="entry name" value="CYTOPLASMIC PROTEIN-RELATED"/>
    <property type="match status" value="1"/>
</dbReference>
<dbReference type="OrthoDB" id="9788465at2"/>
<gene>
    <name evidence="1" type="ORF">EXM22_08325</name>
</gene>
<organism evidence="1 2">
    <name type="scientific">Oceanispirochaeta crateris</name>
    <dbReference type="NCBI Taxonomy" id="2518645"/>
    <lineage>
        <taxon>Bacteria</taxon>
        <taxon>Pseudomonadati</taxon>
        <taxon>Spirochaetota</taxon>
        <taxon>Spirochaetia</taxon>
        <taxon>Spirochaetales</taxon>
        <taxon>Spirochaetaceae</taxon>
        <taxon>Oceanispirochaeta</taxon>
    </lineage>
</organism>
<accession>A0A5C1QR94</accession>
<dbReference type="AlphaFoldDB" id="A0A5C1QR94"/>
<protein>
    <submittedName>
        <fullName evidence="1">DUF1456 family protein</fullName>
    </submittedName>
</protein>
<name>A0A5C1QR94_9SPIO</name>
<sequence length="151" mass="17218">MEFNTVLRSLRYALDYTDQQMTEVFALDGYKVTSSDINLMLKHEEQDGFLAIDDVVLGHFLDGLITQKRGPADPNRKAPLPQALDNNMVLKKLRIAMELREEDMISTLKKGGFVISKAELSALFRKKGHKHYRECGDQLLRHFLKGLAIPD</sequence>
<dbReference type="KEGG" id="ock:EXM22_08325"/>
<keyword evidence="2" id="KW-1185">Reference proteome</keyword>
<dbReference type="EMBL" id="CP036150">
    <property type="protein sequence ID" value="QEN09888.1"/>
    <property type="molecule type" value="Genomic_DNA"/>
</dbReference>
<dbReference type="InterPro" id="IPR009921">
    <property type="entry name" value="YehS-like"/>
</dbReference>
<proteinExistence type="predicted"/>
<evidence type="ECO:0000313" key="2">
    <source>
        <dbReference type="Proteomes" id="UP000324209"/>
    </source>
</evidence>
<dbReference type="PANTHER" id="PTHR37805:SF1">
    <property type="entry name" value="CYTOPLASMIC PROTEIN"/>
    <property type="match status" value="1"/>
</dbReference>